<dbReference type="InterPro" id="IPR000838">
    <property type="entry name" value="RNA_pol_sigma70_ECF_CS"/>
</dbReference>
<comment type="caution">
    <text evidence="9">The sequence shown here is derived from an EMBL/GenBank/DDBJ whole genome shotgun (WGS) entry which is preliminary data.</text>
</comment>
<evidence type="ECO:0000313" key="10">
    <source>
        <dbReference type="Proteomes" id="UP001141950"/>
    </source>
</evidence>
<keyword evidence="10" id="KW-1185">Reference proteome</keyword>
<evidence type="ECO:0000256" key="2">
    <source>
        <dbReference type="ARBA" id="ARBA00023015"/>
    </source>
</evidence>
<dbReference type="InterPro" id="IPR013324">
    <property type="entry name" value="RNA_pol_sigma_r3/r4-like"/>
</dbReference>
<accession>A0A9X2SBL1</accession>
<dbReference type="GO" id="GO:0006950">
    <property type="term" value="P:response to stress"/>
    <property type="evidence" value="ECO:0007669"/>
    <property type="project" value="UniProtKB-ARBA"/>
</dbReference>
<dbReference type="GO" id="GO:0016987">
    <property type="term" value="F:sigma factor activity"/>
    <property type="evidence" value="ECO:0007669"/>
    <property type="project" value="UniProtKB-KW"/>
</dbReference>
<keyword evidence="3 6" id="KW-0731">Sigma factor</keyword>
<keyword evidence="4 6" id="KW-0238">DNA-binding</keyword>
<dbReference type="InterPro" id="IPR039425">
    <property type="entry name" value="RNA_pol_sigma-70-like"/>
</dbReference>
<dbReference type="InterPro" id="IPR014284">
    <property type="entry name" value="RNA_pol_sigma-70_dom"/>
</dbReference>
<organism evidence="9 10">
    <name type="scientific">Paenibacillus soyae</name>
    <dbReference type="NCBI Taxonomy" id="2969249"/>
    <lineage>
        <taxon>Bacteria</taxon>
        <taxon>Bacillati</taxon>
        <taxon>Bacillota</taxon>
        <taxon>Bacilli</taxon>
        <taxon>Bacillales</taxon>
        <taxon>Paenibacillaceae</taxon>
        <taxon>Paenibacillus</taxon>
    </lineage>
</organism>
<dbReference type="AlphaFoldDB" id="A0A9X2SBL1"/>
<protein>
    <recommendedName>
        <fullName evidence="6">RNA polymerase sigma factor</fullName>
    </recommendedName>
</protein>
<dbReference type="SUPFAM" id="SSF88659">
    <property type="entry name" value="Sigma3 and sigma4 domains of RNA polymerase sigma factors"/>
    <property type="match status" value="1"/>
</dbReference>
<dbReference type="PANTHER" id="PTHR43133:SF51">
    <property type="entry name" value="RNA POLYMERASE SIGMA FACTOR"/>
    <property type="match status" value="1"/>
</dbReference>
<evidence type="ECO:0000256" key="5">
    <source>
        <dbReference type="ARBA" id="ARBA00023163"/>
    </source>
</evidence>
<dbReference type="GO" id="GO:0003677">
    <property type="term" value="F:DNA binding"/>
    <property type="evidence" value="ECO:0007669"/>
    <property type="project" value="UniProtKB-KW"/>
</dbReference>
<evidence type="ECO:0000256" key="6">
    <source>
        <dbReference type="RuleBase" id="RU000716"/>
    </source>
</evidence>
<dbReference type="Pfam" id="PF04542">
    <property type="entry name" value="Sigma70_r2"/>
    <property type="match status" value="1"/>
</dbReference>
<proteinExistence type="inferred from homology"/>
<feature type="domain" description="RNA polymerase sigma-70 region 2" evidence="7">
    <location>
        <begin position="26"/>
        <end position="92"/>
    </location>
</feature>
<dbReference type="EMBL" id="JANIPJ010000013">
    <property type="protein sequence ID" value="MCR2805763.1"/>
    <property type="molecule type" value="Genomic_DNA"/>
</dbReference>
<dbReference type="SUPFAM" id="SSF88946">
    <property type="entry name" value="Sigma2 domain of RNA polymerase sigma factors"/>
    <property type="match status" value="1"/>
</dbReference>
<dbReference type="GO" id="GO:0006352">
    <property type="term" value="P:DNA-templated transcription initiation"/>
    <property type="evidence" value="ECO:0007669"/>
    <property type="project" value="InterPro"/>
</dbReference>
<feature type="domain" description="RNA polymerase sigma factor 70 region 4 type 2" evidence="8">
    <location>
        <begin position="146"/>
        <end position="196"/>
    </location>
</feature>
<dbReference type="Pfam" id="PF08281">
    <property type="entry name" value="Sigma70_r4_2"/>
    <property type="match status" value="1"/>
</dbReference>
<dbReference type="NCBIfam" id="TIGR02937">
    <property type="entry name" value="sigma70-ECF"/>
    <property type="match status" value="1"/>
</dbReference>
<dbReference type="PANTHER" id="PTHR43133">
    <property type="entry name" value="RNA POLYMERASE ECF-TYPE SIGMA FACTO"/>
    <property type="match status" value="1"/>
</dbReference>
<sequence length="548" mass="61197">MAEAVTEELALIERARSGDQAAFGELVRKHRAKAFEWAKRIARDPHMAEDILQEALLRAFLHLGTLADMERFLPWLHRIVRNEALMKLRKAEHAGKERTFTALATVRDAGQVAWHDVDSILHYMASRRDEGNEPERRLAQKEFLVTLRHLLRCLTAKERAVFEAHFFEQLSPSEIACLFGTTTDNVYQSLSRARLKVKEERIRLRLQDYVREQRDEAMPAKAVVALRKGPGSAEWRRCKTSFAGAVCAVIPYAGEVKRSLIDVMGLTAQAFRLTIEEERVDASGPAMYFWENKFRDGLLNLGFESAHAGDGGAPPTPFLLNEAIAHARRSIARGVPAIAWDVGAPEFGIVYGYDDEEQVLYAEDAKGKHVLPYDRFGRGESGGVFVLAVTEPKPIGEREAIANALDMAVRHAYGELTFVGYVCGLPAYDCWMEAFRKRRVDRIGNAYTAQIAADARGYAARFLRDVGAKFEDAAALALEAAGHYETAAENLERMTERFPFPAGGQPDDPAVAEEAIHLLKRASAAEESGVRALRRLAGRLRENGTYLQ</sequence>
<comment type="similarity">
    <text evidence="1 6">Belongs to the sigma-70 factor family. ECF subfamily.</text>
</comment>
<evidence type="ECO:0000259" key="8">
    <source>
        <dbReference type="Pfam" id="PF08281"/>
    </source>
</evidence>
<name>A0A9X2SBL1_9BACL</name>
<dbReference type="InterPro" id="IPR013249">
    <property type="entry name" value="RNA_pol_sigma70_r4_t2"/>
</dbReference>
<dbReference type="Gene3D" id="1.10.10.10">
    <property type="entry name" value="Winged helix-like DNA-binding domain superfamily/Winged helix DNA-binding domain"/>
    <property type="match status" value="1"/>
</dbReference>
<dbReference type="RefSeq" id="WP_257448594.1">
    <property type="nucleotide sequence ID" value="NZ_JANIPJ010000013.1"/>
</dbReference>
<gene>
    <name evidence="9" type="ORF">NQZ67_17915</name>
</gene>
<evidence type="ECO:0000256" key="4">
    <source>
        <dbReference type="ARBA" id="ARBA00023125"/>
    </source>
</evidence>
<dbReference type="InterPro" id="IPR007627">
    <property type="entry name" value="RNA_pol_sigma70_r2"/>
</dbReference>
<keyword evidence="2 6" id="KW-0805">Transcription regulation</keyword>
<evidence type="ECO:0000256" key="1">
    <source>
        <dbReference type="ARBA" id="ARBA00010641"/>
    </source>
</evidence>
<evidence type="ECO:0000313" key="9">
    <source>
        <dbReference type="EMBL" id="MCR2805763.1"/>
    </source>
</evidence>
<dbReference type="PROSITE" id="PS01063">
    <property type="entry name" value="SIGMA70_ECF"/>
    <property type="match status" value="1"/>
</dbReference>
<reference evidence="9" key="1">
    <citation type="submission" date="2022-08" db="EMBL/GenBank/DDBJ databases">
        <title>The genomic sequence of strain Paenibacillus sp. SCIV0701.</title>
        <authorList>
            <person name="Zhao H."/>
        </authorList>
    </citation>
    <scope>NUCLEOTIDE SEQUENCE</scope>
    <source>
        <strain evidence="9">SCIV0701</strain>
    </source>
</reference>
<keyword evidence="5 6" id="KW-0804">Transcription</keyword>
<dbReference type="InterPro" id="IPR036388">
    <property type="entry name" value="WH-like_DNA-bd_sf"/>
</dbReference>
<dbReference type="Gene3D" id="1.10.1740.10">
    <property type="match status" value="1"/>
</dbReference>
<dbReference type="CDD" id="cd06171">
    <property type="entry name" value="Sigma70_r4"/>
    <property type="match status" value="1"/>
</dbReference>
<dbReference type="InterPro" id="IPR013325">
    <property type="entry name" value="RNA_pol_sigma_r2"/>
</dbReference>
<evidence type="ECO:0000256" key="3">
    <source>
        <dbReference type="ARBA" id="ARBA00023082"/>
    </source>
</evidence>
<evidence type="ECO:0000259" key="7">
    <source>
        <dbReference type="Pfam" id="PF04542"/>
    </source>
</evidence>
<dbReference type="Proteomes" id="UP001141950">
    <property type="component" value="Unassembled WGS sequence"/>
</dbReference>